<evidence type="ECO:0000256" key="5">
    <source>
        <dbReference type="ARBA" id="ARBA00022670"/>
    </source>
</evidence>
<evidence type="ECO:0000256" key="9">
    <source>
        <dbReference type="ARBA" id="ARBA00022801"/>
    </source>
</evidence>
<name>A0A7R9BPM8_9CRUS</name>
<gene>
    <name evidence="18" type="ORF">NMOB1V02_LOCUS6650</name>
</gene>
<dbReference type="SMART" id="SM00734">
    <property type="entry name" value="ZnF_Rad18"/>
    <property type="match status" value="2"/>
</dbReference>
<dbReference type="InterPro" id="IPR055220">
    <property type="entry name" value="SPRTN_ZBD"/>
</dbReference>
<accession>A0A7R9BPM8</accession>
<feature type="region of interest" description="Disordered" evidence="16">
    <location>
        <begin position="208"/>
        <end position="279"/>
    </location>
</feature>
<dbReference type="SMART" id="SM00731">
    <property type="entry name" value="SprT"/>
    <property type="match status" value="1"/>
</dbReference>
<dbReference type="GO" id="GO:0006281">
    <property type="term" value="P:DNA repair"/>
    <property type="evidence" value="ECO:0007669"/>
    <property type="project" value="UniProtKB-KW"/>
</dbReference>
<dbReference type="GO" id="GO:0005634">
    <property type="term" value="C:nucleus"/>
    <property type="evidence" value="ECO:0007669"/>
    <property type="project" value="UniProtKB-SubCell"/>
</dbReference>
<dbReference type="InterPro" id="IPR006640">
    <property type="entry name" value="SprT-like_domain"/>
</dbReference>
<evidence type="ECO:0000256" key="7">
    <source>
        <dbReference type="ARBA" id="ARBA00022763"/>
    </source>
</evidence>
<dbReference type="AlphaFoldDB" id="A0A7R9BPM8"/>
<evidence type="ECO:0000256" key="13">
    <source>
        <dbReference type="ARBA" id="ARBA00023242"/>
    </source>
</evidence>
<comment type="similarity">
    <text evidence="3">Belongs to the Spartan family.</text>
</comment>
<keyword evidence="11" id="KW-0482">Metalloprotease</keyword>
<dbReference type="Pfam" id="PF22934">
    <property type="entry name" value="SPRTN_ZBD"/>
    <property type="match status" value="1"/>
</dbReference>
<dbReference type="GO" id="GO:0003697">
    <property type="term" value="F:single-stranded DNA binding"/>
    <property type="evidence" value="ECO:0007669"/>
    <property type="project" value="InterPro"/>
</dbReference>
<keyword evidence="13" id="KW-0539">Nucleus</keyword>
<feature type="compositionally biased region" description="Low complexity" evidence="16">
    <location>
        <begin position="1"/>
        <end position="14"/>
    </location>
</feature>
<evidence type="ECO:0000259" key="17">
    <source>
        <dbReference type="PROSITE" id="PS51908"/>
    </source>
</evidence>
<evidence type="ECO:0000313" key="19">
    <source>
        <dbReference type="Proteomes" id="UP000678499"/>
    </source>
</evidence>
<dbReference type="Pfam" id="PF10263">
    <property type="entry name" value="SprT-like"/>
    <property type="match status" value="1"/>
</dbReference>
<dbReference type="InterPro" id="IPR044245">
    <property type="entry name" value="Spartan"/>
</dbReference>
<evidence type="ECO:0000256" key="15">
    <source>
        <dbReference type="PROSITE-ProRule" id="PRU01256"/>
    </source>
</evidence>
<evidence type="ECO:0000256" key="16">
    <source>
        <dbReference type="SAM" id="MobiDB-lite"/>
    </source>
</evidence>
<dbReference type="GO" id="GO:0031593">
    <property type="term" value="F:polyubiquitin modification-dependent protein binding"/>
    <property type="evidence" value="ECO:0007669"/>
    <property type="project" value="TreeGrafter"/>
</dbReference>
<evidence type="ECO:0000256" key="6">
    <source>
        <dbReference type="ARBA" id="ARBA00022723"/>
    </source>
</evidence>
<dbReference type="Gene3D" id="3.30.160.60">
    <property type="entry name" value="Classic Zinc Finger"/>
    <property type="match status" value="1"/>
</dbReference>
<keyword evidence="10" id="KW-0862">Zinc</keyword>
<dbReference type="GO" id="GO:0006508">
    <property type="term" value="P:proteolysis"/>
    <property type="evidence" value="ECO:0007669"/>
    <property type="project" value="UniProtKB-KW"/>
</dbReference>
<sequence length="433" mass="49359">MSGAASSKNNSNWKKSQENVPRPMSLIDPEWELIDPNPDIFSLFGEFNKRFFWGALFSVEVRWSPRMTLCAGLCYYQRRAKYCSIRLSKPLLQLRPRKDFIETLLHEMIHAYLFVTENNSDHNAHGPNFHKHMYRINAEAGTKITVYHSFHDEVDHYRQHWWRCDGPCQKKPPFFGIVRRSMNREPGPNDRWWDEHRQTCNGKYHKIREPEGYGKPKGKAVSKSSDVTKSRKEKILSQKVTDPKQTKMDAFLSSPSREKNDFTKASVSGETASGSLSANSDIKEESLSYDQELKEYEQCERDVVNRKRDWSKLGVSVSNSQPISNPKASRLTDKIPKLSTSAEIVKCPVCNSSVAADLVNSHLDECLNEGFLKTETSNAGNIDDSVEDLGDDDVIPCDDDISEVEKNSVICPVCFQSLTIDVASDHINAHFND</sequence>
<keyword evidence="6" id="KW-0479">Metal-binding</keyword>
<keyword evidence="8 15" id="KW-0863">Zinc-finger</keyword>
<dbReference type="PANTHER" id="PTHR21220">
    <property type="entry name" value="DNA-DEPENDENT METALLOPROTEASE SPRTN"/>
    <property type="match status" value="1"/>
</dbReference>
<dbReference type="Proteomes" id="UP000678499">
    <property type="component" value="Unassembled WGS sequence"/>
</dbReference>
<proteinExistence type="inferred from homology"/>
<dbReference type="GO" id="GO:0008270">
    <property type="term" value="F:zinc ion binding"/>
    <property type="evidence" value="ECO:0007669"/>
    <property type="project" value="UniProtKB-KW"/>
</dbReference>
<evidence type="ECO:0000256" key="4">
    <source>
        <dbReference type="ARBA" id="ARBA00022454"/>
    </source>
</evidence>
<keyword evidence="19" id="KW-1185">Reference proteome</keyword>
<feature type="compositionally biased region" description="Polar residues" evidence="16">
    <location>
        <begin position="263"/>
        <end position="279"/>
    </location>
</feature>
<dbReference type="EMBL" id="CAJPEX010001423">
    <property type="protein sequence ID" value="CAG0919113.1"/>
    <property type="molecule type" value="Genomic_DNA"/>
</dbReference>
<evidence type="ECO:0000256" key="3">
    <source>
        <dbReference type="ARBA" id="ARBA00010724"/>
    </source>
</evidence>
<dbReference type="EMBL" id="OA883460">
    <property type="protein sequence ID" value="CAD7278961.1"/>
    <property type="molecule type" value="Genomic_DNA"/>
</dbReference>
<protein>
    <recommendedName>
        <fullName evidence="14">Protein with SprT-like domain at the N terminus</fullName>
    </recommendedName>
</protein>
<evidence type="ECO:0000256" key="14">
    <source>
        <dbReference type="ARBA" id="ARBA00030396"/>
    </source>
</evidence>
<reference evidence="18" key="1">
    <citation type="submission" date="2020-11" db="EMBL/GenBank/DDBJ databases">
        <authorList>
            <person name="Tran Van P."/>
        </authorList>
    </citation>
    <scope>NUCLEOTIDE SEQUENCE</scope>
</reference>
<evidence type="ECO:0000256" key="11">
    <source>
        <dbReference type="ARBA" id="ARBA00023049"/>
    </source>
</evidence>
<evidence type="ECO:0000256" key="8">
    <source>
        <dbReference type="ARBA" id="ARBA00022771"/>
    </source>
</evidence>
<keyword evidence="9" id="KW-0378">Hydrolase</keyword>
<evidence type="ECO:0000256" key="2">
    <source>
        <dbReference type="ARBA" id="ARBA00004286"/>
    </source>
</evidence>
<feature type="compositionally biased region" description="Basic and acidic residues" evidence="16">
    <location>
        <begin position="226"/>
        <end position="247"/>
    </location>
</feature>
<feature type="domain" description="UBZ4-type" evidence="17">
    <location>
        <begin position="344"/>
        <end position="371"/>
    </location>
</feature>
<evidence type="ECO:0000256" key="1">
    <source>
        <dbReference type="ARBA" id="ARBA00004123"/>
    </source>
</evidence>
<evidence type="ECO:0000256" key="10">
    <source>
        <dbReference type="ARBA" id="ARBA00022833"/>
    </source>
</evidence>
<dbReference type="GO" id="GO:0004222">
    <property type="term" value="F:metalloendopeptidase activity"/>
    <property type="evidence" value="ECO:0007669"/>
    <property type="project" value="InterPro"/>
</dbReference>
<evidence type="ECO:0000313" key="18">
    <source>
        <dbReference type="EMBL" id="CAD7278961.1"/>
    </source>
</evidence>
<keyword evidence="12 15" id="KW-0234">DNA repair</keyword>
<dbReference type="OrthoDB" id="5236983at2759"/>
<dbReference type="GO" id="GO:0005694">
    <property type="term" value="C:chromosome"/>
    <property type="evidence" value="ECO:0007669"/>
    <property type="project" value="UniProtKB-SubCell"/>
</dbReference>
<organism evidence="18">
    <name type="scientific">Notodromas monacha</name>
    <dbReference type="NCBI Taxonomy" id="399045"/>
    <lineage>
        <taxon>Eukaryota</taxon>
        <taxon>Metazoa</taxon>
        <taxon>Ecdysozoa</taxon>
        <taxon>Arthropoda</taxon>
        <taxon>Crustacea</taxon>
        <taxon>Oligostraca</taxon>
        <taxon>Ostracoda</taxon>
        <taxon>Podocopa</taxon>
        <taxon>Podocopida</taxon>
        <taxon>Cypridocopina</taxon>
        <taxon>Cypridoidea</taxon>
        <taxon>Cyprididae</taxon>
        <taxon>Notodromas</taxon>
    </lineage>
</organism>
<keyword evidence="5" id="KW-0645">Protease</keyword>
<feature type="region of interest" description="Disordered" evidence="16">
    <location>
        <begin position="1"/>
        <end position="20"/>
    </location>
</feature>
<dbReference type="InterPro" id="IPR006642">
    <property type="entry name" value="Rad18_UBZ4"/>
</dbReference>
<keyword evidence="4" id="KW-0158">Chromosome</keyword>
<evidence type="ECO:0000256" key="12">
    <source>
        <dbReference type="ARBA" id="ARBA00023204"/>
    </source>
</evidence>
<dbReference type="PROSITE" id="PS51908">
    <property type="entry name" value="ZF_UBZ4"/>
    <property type="match status" value="1"/>
</dbReference>
<keyword evidence="7 15" id="KW-0227">DNA damage</keyword>
<dbReference type="PANTHER" id="PTHR21220:SF0">
    <property type="entry name" value="DNA-DEPENDENT METALLOPROTEASE SPRTN"/>
    <property type="match status" value="1"/>
</dbReference>
<comment type="subcellular location">
    <subcellularLocation>
        <location evidence="2">Chromosome</location>
    </subcellularLocation>
    <subcellularLocation>
        <location evidence="1">Nucleus</location>
    </subcellularLocation>
</comment>